<feature type="compositionally biased region" description="Basic and acidic residues" evidence="1">
    <location>
        <begin position="1"/>
        <end position="10"/>
    </location>
</feature>
<evidence type="ECO:0000313" key="3">
    <source>
        <dbReference type="Proteomes" id="UP000325291"/>
    </source>
</evidence>
<feature type="region of interest" description="Disordered" evidence="1">
    <location>
        <begin position="1"/>
        <end position="34"/>
    </location>
</feature>
<accession>A0A5A9YXW7</accession>
<comment type="caution">
    <text evidence="2">The sequence shown here is derived from an EMBL/GenBank/DDBJ whole genome shotgun (WGS) entry which is preliminary data.</text>
</comment>
<name>A0A5A9YXW7_9RHOB</name>
<dbReference type="RefSeq" id="WP_111367571.1">
    <property type="nucleotide sequence ID" value="NZ_VINQ01000025.1"/>
</dbReference>
<dbReference type="EMBL" id="VINQ01000025">
    <property type="protein sequence ID" value="KAA0909791.1"/>
    <property type="molecule type" value="Genomic_DNA"/>
</dbReference>
<evidence type="ECO:0000313" key="2">
    <source>
        <dbReference type="EMBL" id="KAA0909791.1"/>
    </source>
</evidence>
<evidence type="ECO:0000256" key="1">
    <source>
        <dbReference type="SAM" id="MobiDB-lite"/>
    </source>
</evidence>
<keyword evidence="3" id="KW-1185">Reference proteome</keyword>
<protein>
    <submittedName>
        <fullName evidence="2">Uncharacterized protein</fullName>
    </submittedName>
</protein>
<dbReference type="AlphaFoldDB" id="A0A5A9YXW7"/>
<dbReference type="Proteomes" id="UP000325291">
    <property type="component" value="Unassembled WGS sequence"/>
</dbReference>
<proteinExistence type="predicted"/>
<reference evidence="2 3" key="1">
    <citation type="submission" date="2019-07" db="EMBL/GenBank/DDBJ databases">
        <title>Aquicoccus porphyridii gen. nov., sp. nov., isolated from a small marine red alga, Porphyridium marinum.</title>
        <authorList>
            <person name="Liu L."/>
        </authorList>
    </citation>
    <scope>NUCLEOTIDE SEQUENCE [LARGE SCALE GENOMIC DNA]</scope>
    <source>
        <strain evidence="2 3">L1 8-17</strain>
    </source>
</reference>
<sequence length="68" mass="7530">MHDRSERASGDLRSTPRRQSTPDSALKPVTPITPRTAWRATAAMHEGSHDLVAITFRMVFANGAVIRE</sequence>
<gene>
    <name evidence="2" type="ORF">FLO80_20110</name>
</gene>
<organism evidence="2 3">
    <name type="scientific">Aquicoccus porphyridii</name>
    <dbReference type="NCBI Taxonomy" id="1852029"/>
    <lineage>
        <taxon>Bacteria</taxon>
        <taxon>Pseudomonadati</taxon>
        <taxon>Pseudomonadota</taxon>
        <taxon>Alphaproteobacteria</taxon>
        <taxon>Rhodobacterales</taxon>
        <taxon>Paracoccaceae</taxon>
        <taxon>Aquicoccus</taxon>
    </lineage>
</organism>